<dbReference type="AlphaFoldDB" id="A0A0F8XVJ8"/>
<evidence type="ECO:0000313" key="1">
    <source>
        <dbReference type="EMBL" id="KKK72973.1"/>
    </source>
</evidence>
<organism evidence="1">
    <name type="scientific">marine sediment metagenome</name>
    <dbReference type="NCBI Taxonomy" id="412755"/>
    <lineage>
        <taxon>unclassified sequences</taxon>
        <taxon>metagenomes</taxon>
        <taxon>ecological metagenomes</taxon>
    </lineage>
</organism>
<comment type="caution">
    <text evidence="1">The sequence shown here is derived from an EMBL/GenBank/DDBJ whole genome shotgun (WGS) entry which is preliminary data.</text>
</comment>
<name>A0A0F8XVJ8_9ZZZZ</name>
<reference evidence="1" key="1">
    <citation type="journal article" date="2015" name="Nature">
        <title>Complex archaea that bridge the gap between prokaryotes and eukaryotes.</title>
        <authorList>
            <person name="Spang A."/>
            <person name="Saw J.H."/>
            <person name="Jorgensen S.L."/>
            <person name="Zaremba-Niedzwiedzka K."/>
            <person name="Martijn J."/>
            <person name="Lind A.E."/>
            <person name="van Eijk R."/>
            <person name="Schleper C."/>
            <person name="Guy L."/>
            <person name="Ettema T.J."/>
        </authorList>
    </citation>
    <scope>NUCLEOTIDE SEQUENCE</scope>
</reference>
<accession>A0A0F8XVJ8</accession>
<dbReference type="EMBL" id="LAZR01056996">
    <property type="protein sequence ID" value="KKK72973.1"/>
    <property type="molecule type" value="Genomic_DNA"/>
</dbReference>
<gene>
    <name evidence="1" type="ORF">LCGC14_2898540</name>
</gene>
<sequence length="76" mass="8984">RIMRACGFKRTPILQPRRPQEVYRKGALLLWIPEGDAPRERVKVLRQCRRALKVRSLDTGRKKMLYAGTGKILRYF</sequence>
<protein>
    <submittedName>
        <fullName evidence="1">Uncharacterized protein</fullName>
    </submittedName>
</protein>
<feature type="non-terminal residue" evidence="1">
    <location>
        <position position="1"/>
    </location>
</feature>
<proteinExistence type="predicted"/>